<organism evidence="1 2">
    <name type="scientific">Heliocybe sulcata</name>
    <dbReference type="NCBI Taxonomy" id="5364"/>
    <lineage>
        <taxon>Eukaryota</taxon>
        <taxon>Fungi</taxon>
        <taxon>Dikarya</taxon>
        <taxon>Basidiomycota</taxon>
        <taxon>Agaricomycotina</taxon>
        <taxon>Agaricomycetes</taxon>
        <taxon>Gloeophyllales</taxon>
        <taxon>Gloeophyllaceae</taxon>
        <taxon>Heliocybe</taxon>
    </lineage>
</organism>
<dbReference type="AlphaFoldDB" id="A0A5C3NHZ8"/>
<accession>A0A5C3NHZ8</accession>
<gene>
    <name evidence="1" type="ORF">OE88DRAFT_1640799</name>
</gene>
<name>A0A5C3NHZ8_9AGAM</name>
<dbReference type="EMBL" id="ML213503">
    <property type="protein sequence ID" value="TFK57002.1"/>
    <property type="molecule type" value="Genomic_DNA"/>
</dbReference>
<protein>
    <submittedName>
        <fullName evidence="1">Uncharacterized protein</fullName>
    </submittedName>
</protein>
<evidence type="ECO:0000313" key="2">
    <source>
        <dbReference type="Proteomes" id="UP000305948"/>
    </source>
</evidence>
<reference evidence="1 2" key="1">
    <citation type="journal article" date="2019" name="Nat. Ecol. Evol.">
        <title>Megaphylogeny resolves global patterns of mushroom evolution.</title>
        <authorList>
            <person name="Varga T."/>
            <person name="Krizsan K."/>
            <person name="Foldi C."/>
            <person name="Dima B."/>
            <person name="Sanchez-Garcia M."/>
            <person name="Sanchez-Ramirez S."/>
            <person name="Szollosi G.J."/>
            <person name="Szarkandi J.G."/>
            <person name="Papp V."/>
            <person name="Albert L."/>
            <person name="Andreopoulos W."/>
            <person name="Angelini C."/>
            <person name="Antonin V."/>
            <person name="Barry K.W."/>
            <person name="Bougher N.L."/>
            <person name="Buchanan P."/>
            <person name="Buyck B."/>
            <person name="Bense V."/>
            <person name="Catcheside P."/>
            <person name="Chovatia M."/>
            <person name="Cooper J."/>
            <person name="Damon W."/>
            <person name="Desjardin D."/>
            <person name="Finy P."/>
            <person name="Geml J."/>
            <person name="Haridas S."/>
            <person name="Hughes K."/>
            <person name="Justo A."/>
            <person name="Karasinski D."/>
            <person name="Kautmanova I."/>
            <person name="Kiss B."/>
            <person name="Kocsube S."/>
            <person name="Kotiranta H."/>
            <person name="LaButti K.M."/>
            <person name="Lechner B.E."/>
            <person name="Liimatainen K."/>
            <person name="Lipzen A."/>
            <person name="Lukacs Z."/>
            <person name="Mihaltcheva S."/>
            <person name="Morgado L.N."/>
            <person name="Niskanen T."/>
            <person name="Noordeloos M.E."/>
            <person name="Ohm R.A."/>
            <person name="Ortiz-Santana B."/>
            <person name="Ovrebo C."/>
            <person name="Racz N."/>
            <person name="Riley R."/>
            <person name="Savchenko A."/>
            <person name="Shiryaev A."/>
            <person name="Soop K."/>
            <person name="Spirin V."/>
            <person name="Szebenyi C."/>
            <person name="Tomsovsky M."/>
            <person name="Tulloss R.E."/>
            <person name="Uehling J."/>
            <person name="Grigoriev I.V."/>
            <person name="Vagvolgyi C."/>
            <person name="Papp T."/>
            <person name="Martin F.M."/>
            <person name="Miettinen O."/>
            <person name="Hibbett D.S."/>
            <person name="Nagy L.G."/>
        </authorList>
    </citation>
    <scope>NUCLEOTIDE SEQUENCE [LARGE SCALE GENOMIC DNA]</scope>
    <source>
        <strain evidence="1 2">OMC1185</strain>
    </source>
</reference>
<keyword evidence="2" id="KW-1185">Reference proteome</keyword>
<sequence length="363" mass="41781">MVYPLWIGRSRITLISLPVELLSYILEVGKFTLPELSTIALLYRNINLSDRAFHLFHRTMHDNPQYTIYVRSLTYRSRSYNENFTNVPFLGRLIPLLPMVETLNIFVDRSTTSLLHHCLQNEQVLLPPTGRVRLCQLKHLNPAVPPVMPNLRILRMDEALTAVRVMPRRNIQHLGIRQALSDPELATLLMYSLRPNTPLKSLVVGLLEEVNLWHAVTVISSMLPELKNLSIDQSYVDSAYLIRRLKENPFVLRNIVSITINERAWVSPLLCLIDQHERTIDDYIETQLNMLHVIGDTRPHFCLLQLRPLFYLKLRDGSWIPSPGHAGAQWWLRDEYEGPGAIPSAAKKLLKAFDQLCIMDASV</sequence>
<dbReference type="Proteomes" id="UP000305948">
    <property type="component" value="Unassembled WGS sequence"/>
</dbReference>
<proteinExistence type="predicted"/>
<evidence type="ECO:0000313" key="1">
    <source>
        <dbReference type="EMBL" id="TFK57002.1"/>
    </source>
</evidence>